<dbReference type="InterPro" id="IPR009057">
    <property type="entry name" value="Homeodomain-like_sf"/>
</dbReference>
<dbReference type="SUPFAM" id="SSF51215">
    <property type="entry name" value="Regulatory protein AraC"/>
    <property type="match status" value="1"/>
</dbReference>
<dbReference type="Pfam" id="PF12833">
    <property type="entry name" value="HTH_18"/>
    <property type="match status" value="1"/>
</dbReference>
<evidence type="ECO:0000313" key="6">
    <source>
        <dbReference type="EMBL" id="OAI93979.1"/>
    </source>
</evidence>
<comment type="function">
    <text evidence="4">Regulatory protein of the TOL plasmid xyl operons. XylS activates the xylXYZLTEGFJQKIH operon required for the degradation of toluene, m-xylene and p-xylene.</text>
</comment>
<dbReference type="InterPro" id="IPR050204">
    <property type="entry name" value="AraC_XylS_family_regulators"/>
</dbReference>
<dbReference type="SMART" id="SM00342">
    <property type="entry name" value="HTH_ARAC"/>
    <property type="match status" value="1"/>
</dbReference>
<dbReference type="Pfam" id="PF02311">
    <property type="entry name" value="AraC_binding"/>
    <property type="match status" value="1"/>
</dbReference>
<keyword evidence="3" id="KW-0804">Transcription</keyword>
<dbReference type="GO" id="GO:0043565">
    <property type="term" value="F:sequence-specific DNA binding"/>
    <property type="evidence" value="ECO:0007669"/>
    <property type="project" value="InterPro"/>
</dbReference>
<keyword evidence="2" id="KW-0238">DNA-binding</keyword>
<dbReference type="InterPro" id="IPR018060">
    <property type="entry name" value="HTH_AraC"/>
</dbReference>
<dbReference type="Gene3D" id="1.10.10.60">
    <property type="entry name" value="Homeodomain-like"/>
    <property type="match status" value="2"/>
</dbReference>
<dbReference type="PANTHER" id="PTHR46796:SF2">
    <property type="entry name" value="TRANSCRIPTIONAL REGULATORY PROTEIN"/>
    <property type="match status" value="1"/>
</dbReference>
<name>A0A177ST61_PSEPU</name>
<dbReference type="AlphaFoldDB" id="A0A177ST61"/>
<feature type="domain" description="HTH araC/xylS-type" evidence="5">
    <location>
        <begin position="164"/>
        <end position="261"/>
    </location>
</feature>
<evidence type="ECO:0000313" key="7">
    <source>
        <dbReference type="Proteomes" id="UP000077752"/>
    </source>
</evidence>
<proteinExistence type="predicted"/>
<dbReference type="PANTHER" id="PTHR46796">
    <property type="entry name" value="HTH-TYPE TRANSCRIPTIONAL ACTIVATOR RHAS-RELATED"/>
    <property type="match status" value="1"/>
</dbReference>
<gene>
    <name evidence="6" type="ORF">AYO28_10850</name>
</gene>
<dbReference type="EMBL" id="LUCV01000008">
    <property type="protein sequence ID" value="OAI93979.1"/>
    <property type="molecule type" value="Genomic_DNA"/>
</dbReference>
<dbReference type="SUPFAM" id="SSF46689">
    <property type="entry name" value="Homeodomain-like"/>
    <property type="match status" value="2"/>
</dbReference>
<protein>
    <submittedName>
        <fullName evidence="6">AraC family transcriptional regulator</fullName>
    </submittedName>
</protein>
<keyword evidence="1" id="KW-0805">Transcription regulation</keyword>
<dbReference type="PROSITE" id="PS01124">
    <property type="entry name" value="HTH_ARAC_FAMILY_2"/>
    <property type="match status" value="1"/>
</dbReference>
<evidence type="ECO:0000259" key="5">
    <source>
        <dbReference type="PROSITE" id="PS01124"/>
    </source>
</evidence>
<evidence type="ECO:0000256" key="2">
    <source>
        <dbReference type="ARBA" id="ARBA00023125"/>
    </source>
</evidence>
<evidence type="ECO:0000256" key="1">
    <source>
        <dbReference type="ARBA" id="ARBA00023015"/>
    </source>
</evidence>
<accession>A0A177ST61</accession>
<comment type="caution">
    <text evidence="6">The sequence shown here is derived from an EMBL/GenBank/DDBJ whole genome shotgun (WGS) entry which is preliminary data.</text>
</comment>
<sequence length="268" mass="29799">MALISQPLRACGLVESSWVRATGAACFERHTHDEYVLGANLWGHERIWLEGRTLEVPVGAITLYNPLAVQASEFAAPGVEYISLHLAPQALEQVAGENNLKPFCAMPRFEQGVFQDAGLYRAIVDFARIDDEQPAHREEALLALFGQLLQRPTGPAGEQSQALRLAIQCMRDTPHARLALEDLAAVAGLSKYHFVRCFKNATGLAPLQYHMQLRLSEARRRLRAGEHPAEVALGLGFYDQSHFINAFRRVMGMTPNHYWQAFKAPGQG</sequence>
<dbReference type="Proteomes" id="UP000077752">
    <property type="component" value="Unassembled WGS sequence"/>
</dbReference>
<evidence type="ECO:0000256" key="4">
    <source>
        <dbReference type="ARBA" id="ARBA00037345"/>
    </source>
</evidence>
<dbReference type="InterPro" id="IPR003313">
    <property type="entry name" value="AraC-bd"/>
</dbReference>
<evidence type="ECO:0000256" key="3">
    <source>
        <dbReference type="ARBA" id="ARBA00023163"/>
    </source>
</evidence>
<dbReference type="InterPro" id="IPR037923">
    <property type="entry name" value="HTH-like"/>
</dbReference>
<dbReference type="RefSeq" id="WP_064301919.1">
    <property type="nucleotide sequence ID" value="NZ_LUCV01000008.1"/>
</dbReference>
<organism evidence="6 7">
    <name type="scientific">Pseudomonas putida</name>
    <name type="common">Arthrobacter siderocapsulatus</name>
    <dbReference type="NCBI Taxonomy" id="303"/>
    <lineage>
        <taxon>Bacteria</taxon>
        <taxon>Pseudomonadati</taxon>
        <taxon>Pseudomonadota</taxon>
        <taxon>Gammaproteobacteria</taxon>
        <taxon>Pseudomonadales</taxon>
        <taxon>Pseudomonadaceae</taxon>
        <taxon>Pseudomonas</taxon>
    </lineage>
</organism>
<dbReference type="GO" id="GO:0003700">
    <property type="term" value="F:DNA-binding transcription factor activity"/>
    <property type="evidence" value="ECO:0007669"/>
    <property type="project" value="InterPro"/>
</dbReference>
<reference evidence="6 7" key="1">
    <citation type="submission" date="2016-03" db="EMBL/GenBank/DDBJ databases">
        <title>Draft Genome Assembly of Pseudomonas putida strain CBF10-2.</title>
        <authorList>
            <person name="Iyer R.S."/>
            <person name="Damania A."/>
        </authorList>
    </citation>
    <scope>NUCLEOTIDE SEQUENCE [LARGE SCALE GENOMIC DNA]</scope>
    <source>
        <strain evidence="6 7">CBF10-2</strain>
    </source>
</reference>